<keyword evidence="1" id="KW-0472">Membrane</keyword>
<dbReference type="Pfam" id="PF00563">
    <property type="entry name" value="EAL"/>
    <property type="match status" value="1"/>
</dbReference>
<gene>
    <name evidence="4" type="ORF">UFOPK3609_01967</name>
</gene>
<dbReference type="SMART" id="SM00267">
    <property type="entry name" value="GGDEF"/>
    <property type="match status" value="1"/>
</dbReference>
<evidence type="ECO:0000259" key="3">
    <source>
        <dbReference type="PROSITE" id="PS50887"/>
    </source>
</evidence>
<dbReference type="PANTHER" id="PTHR44757">
    <property type="entry name" value="DIGUANYLATE CYCLASE DGCP"/>
    <property type="match status" value="1"/>
</dbReference>
<protein>
    <submittedName>
        <fullName evidence="4">Unannotated protein</fullName>
    </submittedName>
</protein>
<dbReference type="PANTHER" id="PTHR44757:SF2">
    <property type="entry name" value="BIOFILM ARCHITECTURE MAINTENANCE PROTEIN MBAA"/>
    <property type="match status" value="1"/>
</dbReference>
<dbReference type="InterPro" id="IPR035919">
    <property type="entry name" value="EAL_sf"/>
</dbReference>
<feature type="transmembrane region" description="Helical" evidence="1">
    <location>
        <begin position="235"/>
        <end position="255"/>
    </location>
</feature>
<accession>A0A6J7ILP3</accession>
<keyword evidence="1" id="KW-0812">Transmembrane</keyword>
<proteinExistence type="predicted"/>
<dbReference type="InterPro" id="IPR052155">
    <property type="entry name" value="Biofilm_reg_signaling"/>
</dbReference>
<feature type="transmembrane region" description="Helical" evidence="1">
    <location>
        <begin position="59"/>
        <end position="79"/>
    </location>
</feature>
<evidence type="ECO:0000256" key="1">
    <source>
        <dbReference type="SAM" id="Phobius"/>
    </source>
</evidence>
<reference evidence="4" key="1">
    <citation type="submission" date="2020-05" db="EMBL/GenBank/DDBJ databases">
        <authorList>
            <person name="Chiriac C."/>
            <person name="Salcher M."/>
            <person name="Ghai R."/>
            <person name="Kavagutti S V."/>
        </authorList>
    </citation>
    <scope>NUCLEOTIDE SEQUENCE</scope>
</reference>
<dbReference type="PROSITE" id="PS50887">
    <property type="entry name" value="GGDEF"/>
    <property type="match status" value="1"/>
</dbReference>
<dbReference type="Gene3D" id="3.20.20.450">
    <property type="entry name" value="EAL domain"/>
    <property type="match status" value="1"/>
</dbReference>
<feature type="transmembrane region" description="Helical" evidence="1">
    <location>
        <begin position="99"/>
        <end position="121"/>
    </location>
</feature>
<dbReference type="Pfam" id="PF00990">
    <property type="entry name" value="GGDEF"/>
    <property type="match status" value="1"/>
</dbReference>
<feature type="transmembrane region" description="Helical" evidence="1">
    <location>
        <begin position="133"/>
        <end position="155"/>
    </location>
</feature>
<dbReference type="PROSITE" id="PS50883">
    <property type="entry name" value="EAL"/>
    <property type="match status" value="1"/>
</dbReference>
<feature type="domain" description="EAL" evidence="2">
    <location>
        <begin position="466"/>
        <end position="717"/>
    </location>
</feature>
<dbReference type="AlphaFoldDB" id="A0A6J7ILP3"/>
<dbReference type="InterPro" id="IPR043128">
    <property type="entry name" value="Rev_trsase/Diguanyl_cyclase"/>
</dbReference>
<evidence type="ECO:0000313" key="4">
    <source>
        <dbReference type="EMBL" id="CAB4931690.1"/>
    </source>
</evidence>
<dbReference type="CDD" id="cd01949">
    <property type="entry name" value="GGDEF"/>
    <property type="match status" value="1"/>
</dbReference>
<feature type="transmembrane region" description="Helical" evidence="1">
    <location>
        <begin position="28"/>
        <end position="47"/>
    </location>
</feature>
<evidence type="ECO:0000259" key="2">
    <source>
        <dbReference type="PROSITE" id="PS50883"/>
    </source>
</evidence>
<dbReference type="NCBIfam" id="TIGR00254">
    <property type="entry name" value="GGDEF"/>
    <property type="match status" value="1"/>
</dbReference>
<dbReference type="SUPFAM" id="SSF141868">
    <property type="entry name" value="EAL domain-like"/>
    <property type="match status" value="1"/>
</dbReference>
<name>A0A6J7ILP3_9ZZZZ</name>
<dbReference type="SUPFAM" id="SSF55073">
    <property type="entry name" value="Nucleotide cyclase"/>
    <property type="match status" value="1"/>
</dbReference>
<keyword evidence="1" id="KW-1133">Transmembrane helix</keyword>
<dbReference type="InterPro" id="IPR029787">
    <property type="entry name" value="Nucleotide_cyclase"/>
</dbReference>
<feature type="domain" description="GGDEF" evidence="3">
    <location>
        <begin position="328"/>
        <end position="461"/>
    </location>
</feature>
<feature type="transmembrane region" description="Helical" evidence="1">
    <location>
        <begin position="262"/>
        <end position="280"/>
    </location>
</feature>
<feature type="transmembrane region" description="Helical" evidence="1">
    <location>
        <begin position="197"/>
        <end position="215"/>
    </location>
</feature>
<dbReference type="InterPro" id="IPR000160">
    <property type="entry name" value="GGDEF_dom"/>
</dbReference>
<dbReference type="InterPro" id="IPR001633">
    <property type="entry name" value="EAL_dom"/>
</dbReference>
<dbReference type="EMBL" id="CAFBMQ010000378">
    <property type="protein sequence ID" value="CAB4931690.1"/>
    <property type="molecule type" value="Genomic_DNA"/>
</dbReference>
<dbReference type="SMART" id="SM00052">
    <property type="entry name" value="EAL"/>
    <property type="match status" value="1"/>
</dbReference>
<sequence length="730" mass="77615">MLQAVIGLSALLCAVVIARRVTGPARWWRLLVVGAMSSWLVGEVLWWTAGRGAGAAPPLAVAAYFLPPVLSLIAMVILARSGGVNGRSASQLPYVRFVAGLDGAVAALAFSILVLIAGLGATTGAALPRSENTTVVIAYSALELVVVVLAVLMAVAYRRGRPYRTNYLLLSGGIVLIAGSDRLMAYLRTAGVEGADLWGGVGLLVGPLMILFALFERRPEPAVDGASDPLDWVQSLVPYLGFLAIIGLLAFHLLSGRRLTSTVIYLAVALIVLVTTRHVVAMRAQNVLTRRLYDAQRSLAHQVHHDPLTGLPNRLLFARRLDEALGDREFVLIFVDIDDFKEVNDQFGHAAGDDLLCAVGARLQSCVGASDTLARIGGDEFAVLIMGEYDVPEIVADRLRVALRDPFAIHGSSVRVRASMGLVRPSGGEPAPTSDDLLRQADSSMYAGKRLGKDTAVVYRPSSGVSVDFPSALRHANGGVPEGFRLAYQPVVSLPDGVPVAVEALARWTAPNGMQIPPETFVAVAEGAGHGAALDLVVLDLACREIKASGLDVDLHVNIGAARLGNEPFEQQVERTLARHDIEPGRVVLEVTETVPIVDLPAGAAAVRRLSAMGVKVALDDFGAGFNSLTYLHTLPVQIVKLDRSLAVGADPERDLALYRSVIGLCGTLGFDVIAEGIEHRGQADTVFAAGCRYAQGYLFGRATSLEEVARSLPPRPVEPAVVSSWRSRP</sequence>
<dbReference type="Gene3D" id="3.30.70.270">
    <property type="match status" value="1"/>
</dbReference>
<dbReference type="CDD" id="cd01948">
    <property type="entry name" value="EAL"/>
    <property type="match status" value="1"/>
</dbReference>
<organism evidence="4">
    <name type="scientific">freshwater metagenome</name>
    <dbReference type="NCBI Taxonomy" id="449393"/>
    <lineage>
        <taxon>unclassified sequences</taxon>
        <taxon>metagenomes</taxon>
        <taxon>ecological metagenomes</taxon>
    </lineage>
</organism>